<feature type="binding site" evidence="1">
    <location>
        <position position="300"/>
    </location>
    <ligand>
        <name>Zn(2+)</name>
        <dbReference type="ChEBI" id="CHEBI:29105"/>
    </ligand>
</feature>
<dbReference type="Pfam" id="PF05147">
    <property type="entry name" value="LANC_like"/>
    <property type="match status" value="1"/>
</dbReference>
<dbReference type="InterPro" id="IPR007822">
    <property type="entry name" value="LANC-like"/>
</dbReference>
<dbReference type="PRINTS" id="PR01950">
    <property type="entry name" value="LANCSUPER"/>
</dbReference>
<keyword evidence="2" id="KW-0614">Plasmid</keyword>
<evidence type="ECO:0000313" key="2">
    <source>
        <dbReference type="EMBL" id="AXE28166.1"/>
    </source>
</evidence>
<evidence type="ECO:0000313" key="3">
    <source>
        <dbReference type="Proteomes" id="UP000252004"/>
    </source>
</evidence>
<dbReference type="KEGG" id="sgz:C0216_32280"/>
<geneLocation type="plasmid" evidence="2 3">
    <name>unnamed2</name>
</geneLocation>
<feature type="binding site" evidence="1">
    <location>
        <position position="301"/>
    </location>
    <ligand>
        <name>Zn(2+)</name>
        <dbReference type="ChEBI" id="CHEBI:29105"/>
    </ligand>
</feature>
<keyword evidence="3" id="KW-1185">Reference proteome</keyword>
<dbReference type="CDD" id="cd04793">
    <property type="entry name" value="LanC"/>
    <property type="match status" value="1"/>
</dbReference>
<dbReference type="AlphaFoldDB" id="A0A344UB95"/>
<reference evidence="2 3" key="1">
    <citation type="submission" date="2018-01" db="EMBL/GenBank/DDBJ databases">
        <title>Draft genome Sequence of streptomyces globosus LZH-48.</title>
        <authorList>
            <person name="Ran K."/>
            <person name="Li Z."/>
            <person name="Wei S."/>
            <person name="Dong R."/>
        </authorList>
    </citation>
    <scope>NUCLEOTIDE SEQUENCE [LARGE SCALE GENOMIC DNA]</scope>
    <source>
        <strain evidence="2 3">LZH-48</strain>
        <plasmid evidence="2 3">unnamed2</plasmid>
    </source>
</reference>
<dbReference type="GO" id="GO:0031179">
    <property type="term" value="P:peptide modification"/>
    <property type="evidence" value="ECO:0007669"/>
    <property type="project" value="InterPro"/>
</dbReference>
<protein>
    <submittedName>
        <fullName evidence="2">Lanthionine synthetase</fullName>
    </submittedName>
</protein>
<dbReference type="GO" id="GO:0046872">
    <property type="term" value="F:metal ion binding"/>
    <property type="evidence" value="ECO:0007669"/>
    <property type="project" value="UniProtKB-KW"/>
</dbReference>
<dbReference type="RefSeq" id="WP_114059326.1">
    <property type="nucleotide sequence ID" value="NZ_CP030864.1"/>
</dbReference>
<dbReference type="Proteomes" id="UP000252004">
    <property type="component" value="Plasmid unnamed2"/>
</dbReference>
<evidence type="ECO:0000256" key="1">
    <source>
        <dbReference type="PIRSR" id="PIRSR607822-1"/>
    </source>
</evidence>
<feature type="binding site" evidence="1">
    <location>
        <position position="251"/>
    </location>
    <ligand>
        <name>Zn(2+)</name>
        <dbReference type="ChEBI" id="CHEBI:29105"/>
    </ligand>
</feature>
<keyword evidence="1" id="KW-0479">Metal-binding</keyword>
<dbReference type="Gene3D" id="1.50.10.20">
    <property type="match status" value="1"/>
</dbReference>
<dbReference type="PRINTS" id="PR01955">
    <property type="entry name" value="LANCFRANKIA"/>
</dbReference>
<dbReference type="InterPro" id="IPR033889">
    <property type="entry name" value="LanC"/>
</dbReference>
<gene>
    <name evidence="2" type="ORF">C0216_32280</name>
</gene>
<dbReference type="EMBL" id="CP030864">
    <property type="protein sequence ID" value="AXE28166.1"/>
    <property type="molecule type" value="Genomic_DNA"/>
</dbReference>
<dbReference type="OrthoDB" id="1882482at2"/>
<dbReference type="SUPFAM" id="SSF158745">
    <property type="entry name" value="LanC-like"/>
    <property type="match status" value="1"/>
</dbReference>
<accession>A0A344UB95</accession>
<dbReference type="SMART" id="SM01260">
    <property type="entry name" value="LANC_like"/>
    <property type="match status" value="1"/>
</dbReference>
<organism evidence="2 3">
    <name type="scientific">Streptomyces globosus</name>
    <dbReference type="NCBI Taxonomy" id="68209"/>
    <lineage>
        <taxon>Bacteria</taxon>
        <taxon>Bacillati</taxon>
        <taxon>Actinomycetota</taxon>
        <taxon>Actinomycetes</taxon>
        <taxon>Kitasatosporales</taxon>
        <taxon>Streptomycetaceae</taxon>
        <taxon>Streptomyces</taxon>
    </lineage>
</organism>
<sequence length="375" mass="39912">MTATPHAADLATGQSLAHGSLGTVLLDVERAHRGTTAWHEVQRRLTGIGPLIDGDQAGLFLGAPAMAFVLHLAAADTGRYANALAALDRTIAAHTRQRLAAAHTRIDHGIPAAFAEYDLLRGLTGIGALLLRRAPTGDDLRGVLEYLVRLTRPLPDGQPGWWVWHGPTNLHQPTPAGHANAGLAHGITGPLALLALATLRGITVPGQETSMQTICHWLDQIRQTDRHGTHWPRWTHTAGPATHHTEAPSWCYGTPGIVRAQQLAALALDDSARQRAVEEALLSCIGDSAQLDQLTGRSLCHGIGGLLRVVQRVAADALDPHRFQEHVPRLTQRFLAAPPPQGSGFLEGTAGAALAFQSADTPAPACDWDTSLLLV</sequence>
<keyword evidence="1" id="KW-0862">Zinc</keyword>
<name>A0A344UB95_9ACTN</name>
<proteinExistence type="predicted"/>